<gene>
    <name evidence="2" type="ORF">ACFSKW_40020</name>
</gene>
<sequence length="477" mass="47761">MTSDVAAPRTPASFPDREVVVGLVVNPVAGLGGAAGLKGSDGAHVQREALARGATPRAGERAARAVRALLARRPGTRVVTVPGSMGEHSARAAGAPFTLERLSPGPAPRGTAEGHGAADPADRADLVDPADPADQADPAGSADPAGPAGLAGAAAAGSGGETSAQDTRRAVIALADVDLLLFAGGDGTARDVLDAVRTLGDQAPPVLGIPAGVKVYSGCFGLSPAAAGFLAAEHVSGLRRQSAADHASGQGRGPRAAGTVEAEVVDLDEERYRQGLVSPRLYGSLRVPAARAALSGRKAGSSAVVPAGVEGIAREVVARMRPGVRYVLGPGATTQAVGRELGLATTLLGVDVVEVGDGGVLVAGDVSEAALFALVTGGEAVVVLSVIGGQGFVLGRGNQQVSPRVLDAVIGYGDAAGPRLLVLATSQKLAALRGRPLLADSGDEDLDRRLSGHVQVITGYRESTIYQICTASEEFHG</sequence>
<dbReference type="PANTHER" id="PTHR40697">
    <property type="entry name" value="ACETOIN CATABOLISM PROTEIN X"/>
    <property type="match status" value="1"/>
</dbReference>
<accession>A0ABW4T8T3</accession>
<dbReference type="GO" id="GO:0016301">
    <property type="term" value="F:kinase activity"/>
    <property type="evidence" value="ECO:0007669"/>
    <property type="project" value="UniProtKB-KW"/>
</dbReference>
<feature type="region of interest" description="Disordered" evidence="1">
    <location>
        <begin position="79"/>
        <end position="162"/>
    </location>
</feature>
<feature type="compositionally biased region" description="Low complexity" evidence="1">
    <location>
        <begin position="127"/>
        <end position="156"/>
    </location>
</feature>
<evidence type="ECO:0000256" key="1">
    <source>
        <dbReference type="SAM" id="MobiDB-lite"/>
    </source>
</evidence>
<evidence type="ECO:0000313" key="3">
    <source>
        <dbReference type="Proteomes" id="UP001597368"/>
    </source>
</evidence>
<comment type="caution">
    <text evidence="2">The sequence shown here is derived from an EMBL/GenBank/DDBJ whole genome shotgun (WGS) entry which is preliminary data.</text>
</comment>
<dbReference type="Pfam" id="PF01513">
    <property type="entry name" value="NAD_kinase"/>
    <property type="match status" value="1"/>
</dbReference>
<dbReference type="InterPro" id="IPR039065">
    <property type="entry name" value="AcoX-like"/>
</dbReference>
<dbReference type="PANTHER" id="PTHR40697:SF2">
    <property type="entry name" value="ATP-NAD KINASE-RELATED"/>
    <property type="match status" value="1"/>
</dbReference>
<dbReference type="Proteomes" id="UP001597368">
    <property type="component" value="Unassembled WGS sequence"/>
</dbReference>
<evidence type="ECO:0000313" key="2">
    <source>
        <dbReference type="EMBL" id="MFD1937674.1"/>
    </source>
</evidence>
<reference evidence="3" key="1">
    <citation type="journal article" date="2019" name="Int. J. Syst. Evol. Microbiol.">
        <title>The Global Catalogue of Microorganisms (GCM) 10K type strain sequencing project: providing services to taxonomists for standard genome sequencing and annotation.</title>
        <authorList>
            <consortium name="The Broad Institute Genomics Platform"/>
            <consortium name="The Broad Institute Genome Sequencing Center for Infectious Disease"/>
            <person name="Wu L."/>
            <person name="Ma J."/>
        </authorList>
    </citation>
    <scope>NUCLEOTIDE SEQUENCE [LARGE SCALE GENOMIC DNA]</scope>
    <source>
        <strain evidence="3">ICMP 6774ER</strain>
    </source>
</reference>
<dbReference type="RefSeq" id="WP_379579074.1">
    <property type="nucleotide sequence ID" value="NZ_JBHUFV010000061.1"/>
</dbReference>
<dbReference type="InterPro" id="IPR002504">
    <property type="entry name" value="NADK"/>
</dbReference>
<dbReference type="Pfam" id="PF20143">
    <property type="entry name" value="NAD_kinase_C"/>
    <property type="match status" value="1"/>
</dbReference>
<organism evidence="2 3">
    <name type="scientific">Nonomuraea mangrovi</name>
    <dbReference type="NCBI Taxonomy" id="2316207"/>
    <lineage>
        <taxon>Bacteria</taxon>
        <taxon>Bacillati</taxon>
        <taxon>Actinomycetota</taxon>
        <taxon>Actinomycetes</taxon>
        <taxon>Streptosporangiales</taxon>
        <taxon>Streptosporangiaceae</taxon>
        <taxon>Nonomuraea</taxon>
    </lineage>
</organism>
<protein>
    <submittedName>
        <fullName evidence="2">ATP-NAD kinase family protein</fullName>
    </submittedName>
</protein>
<dbReference type="InterPro" id="IPR016064">
    <property type="entry name" value="NAD/diacylglycerol_kinase_sf"/>
</dbReference>
<keyword evidence="3" id="KW-1185">Reference proteome</keyword>
<dbReference type="SUPFAM" id="SSF111331">
    <property type="entry name" value="NAD kinase/diacylglycerol kinase-like"/>
    <property type="match status" value="1"/>
</dbReference>
<proteinExistence type="predicted"/>
<dbReference type="EMBL" id="JBHUFV010000061">
    <property type="protein sequence ID" value="MFD1937674.1"/>
    <property type="molecule type" value="Genomic_DNA"/>
</dbReference>
<keyword evidence="2" id="KW-0808">Transferase</keyword>
<name>A0ABW4T8T3_9ACTN</name>
<keyword evidence="2" id="KW-0418">Kinase</keyword>